<evidence type="ECO:0000313" key="1">
    <source>
        <dbReference type="EMBL" id="EGV96566.1"/>
    </source>
</evidence>
<organism evidence="1 2">
    <name type="scientific">Cricetulus griseus</name>
    <name type="common">Chinese hamster</name>
    <name type="synonym">Cricetulus barabensis griseus</name>
    <dbReference type="NCBI Taxonomy" id="10029"/>
    <lineage>
        <taxon>Eukaryota</taxon>
        <taxon>Metazoa</taxon>
        <taxon>Chordata</taxon>
        <taxon>Craniata</taxon>
        <taxon>Vertebrata</taxon>
        <taxon>Euteleostomi</taxon>
        <taxon>Mammalia</taxon>
        <taxon>Eutheria</taxon>
        <taxon>Euarchontoglires</taxon>
        <taxon>Glires</taxon>
        <taxon>Rodentia</taxon>
        <taxon>Myomorpha</taxon>
        <taxon>Muroidea</taxon>
        <taxon>Cricetidae</taxon>
        <taxon>Cricetinae</taxon>
        <taxon>Cricetulus</taxon>
    </lineage>
</organism>
<dbReference type="AlphaFoldDB" id="G3GSI0"/>
<dbReference type="Proteomes" id="UP000001075">
    <property type="component" value="Unassembled WGS sequence"/>
</dbReference>
<reference evidence="2" key="1">
    <citation type="journal article" date="2011" name="Nat. Biotechnol.">
        <title>The genomic sequence of the Chinese hamster ovary (CHO)-K1 cell line.</title>
        <authorList>
            <person name="Xu X."/>
            <person name="Nagarajan H."/>
            <person name="Lewis N.E."/>
            <person name="Pan S."/>
            <person name="Cai Z."/>
            <person name="Liu X."/>
            <person name="Chen W."/>
            <person name="Xie M."/>
            <person name="Wang W."/>
            <person name="Hammond S."/>
            <person name="Andersen M.R."/>
            <person name="Neff N."/>
            <person name="Passarelli B."/>
            <person name="Koh W."/>
            <person name="Fan H.C."/>
            <person name="Wang J."/>
            <person name="Gui Y."/>
            <person name="Lee K.H."/>
            <person name="Betenbaugh M.J."/>
            <person name="Quake S.R."/>
            <person name="Famili I."/>
            <person name="Palsson B.O."/>
            <person name="Wang J."/>
        </authorList>
    </citation>
    <scope>NUCLEOTIDE SEQUENCE [LARGE SCALE GENOMIC DNA]</scope>
    <source>
        <strain evidence="2">CHO K1 cell line</strain>
    </source>
</reference>
<sequence>MESACTLPEEKCHHESYPAVNNPVSYKEWLAKTCSIVIQQWHQCGINQPLPNWMYGSFHKINLIPGIRSRIYGQIDHRTWERTYYCILLNGHSMK</sequence>
<name>G3GSI0_CRIGR</name>
<gene>
    <name evidence="1" type="ORF">I79_000594</name>
</gene>
<evidence type="ECO:0000313" key="2">
    <source>
        <dbReference type="Proteomes" id="UP000001075"/>
    </source>
</evidence>
<dbReference type="InParanoid" id="G3GSI0"/>
<accession>G3GSI0</accession>
<proteinExistence type="predicted"/>
<protein>
    <submittedName>
        <fullName evidence="1">Uncharacterized protein</fullName>
    </submittedName>
</protein>
<dbReference type="EMBL" id="JH000011">
    <property type="protein sequence ID" value="EGV96566.1"/>
    <property type="molecule type" value="Genomic_DNA"/>
</dbReference>